<feature type="region of interest" description="Disordered" evidence="1">
    <location>
        <begin position="368"/>
        <end position="442"/>
    </location>
</feature>
<feature type="compositionally biased region" description="Basic and acidic residues" evidence="1">
    <location>
        <begin position="391"/>
        <end position="409"/>
    </location>
</feature>
<feature type="compositionally biased region" description="Low complexity" evidence="1">
    <location>
        <begin position="368"/>
        <end position="379"/>
    </location>
</feature>
<dbReference type="RefSeq" id="XP_056485299.1">
    <property type="nucleotide sequence ID" value="XM_056634679.1"/>
</dbReference>
<dbReference type="Proteomes" id="UP001147747">
    <property type="component" value="Unassembled WGS sequence"/>
</dbReference>
<accession>A0A9X0B496</accession>
<dbReference type="GeneID" id="81373659"/>
<evidence type="ECO:0000313" key="2">
    <source>
        <dbReference type="EMBL" id="KAJ5387501.1"/>
    </source>
</evidence>
<reference evidence="2" key="2">
    <citation type="journal article" date="2023" name="IMA Fungus">
        <title>Comparative genomic study of the Penicillium genus elucidates a diverse pangenome and 15 lateral gene transfer events.</title>
        <authorList>
            <person name="Petersen C."/>
            <person name="Sorensen T."/>
            <person name="Nielsen M.R."/>
            <person name="Sondergaard T.E."/>
            <person name="Sorensen J.L."/>
            <person name="Fitzpatrick D.A."/>
            <person name="Frisvad J.C."/>
            <person name="Nielsen K.L."/>
        </authorList>
    </citation>
    <scope>NUCLEOTIDE SEQUENCE</scope>
    <source>
        <strain evidence="2">IBT 29677</strain>
    </source>
</reference>
<feature type="region of interest" description="Disordered" evidence="1">
    <location>
        <begin position="193"/>
        <end position="251"/>
    </location>
</feature>
<dbReference type="EMBL" id="JAPZBU010000009">
    <property type="protein sequence ID" value="KAJ5387501.1"/>
    <property type="molecule type" value="Genomic_DNA"/>
</dbReference>
<keyword evidence="3" id="KW-1185">Reference proteome</keyword>
<reference evidence="2" key="1">
    <citation type="submission" date="2022-12" db="EMBL/GenBank/DDBJ databases">
        <authorList>
            <person name="Petersen C."/>
        </authorList>
    </citation>
    <scope>NUCLEOTIDE SEQUENCE</scope>
    <source>
        <strain evidence="2">IBT 29677</strain>
    </source>
</reference>
<feature type="compositionally biased region" description="Polar residues" evidence="1">
    <location>
        <begin position="198"/>
        <end position="218"/>
    </location>
</feature>
<feature type="region of interest" description="Disordered" evidence="1">
    <location>
        <begin position="285"/>
        <end position="338"/>
    </location>
</feature>
<gene>
    <name evidence="2" type="ORF">N7509_010042</name>
</gene>
<evidence type="ECO:0000256" key="1">
    <source>
        <dbReference type="SAM" id="MobiDB-lite"/>
    </source>
</evidence>
<feature type="compositionally biased region" description="Polar residues" evidence="1">
    <location>
        <begin position="89"/>
        <end position="100"/>
    </location>
</feature>
<feature type="region of interest" description="Disordered" evidence="1">
    <location>
        <begin position="497"/>
        <end position="532"/>
    </location>
</feature>
<dbReference type="OrthoDB" id="5333304at2759"/>
<sequence>MATAHGSTTHLPTGPMAATAAITADEVQEYERILKISDDIFAGSHPRLRVPQQFVRKPTARNVQNGTASTQVAKTKPSNALTEHVAFLETSSESPRRSQGQGQGPVAGNLPSTATRIAPKPASEIDPIFLTKSDDLVRAELQLQRQRLERTLRDQTDQLKYEVKNKLAAQDTKPGFNVSQLLERALQIANPVSMGEPSETNGPSDSFDENSFYSSRAPDSTPPLEEQRRPSPPVALTQVADTAKRAPVEPYADELQRLEALNRTGSDQEMQDAYSVADQRVPYSQKQPLPAQDQITHQPQEPQQIDALDEPEYSPPAPIAPPLNQRAPRYQGVAGSVPRPRYTEQTRFAQEPVSPANNVKVVRNHITSPAAPRPSRVSPLATAKVPSVQQLRDERHDHDSDRIYSDPDSGRGSPNGPAPHIVSRKRRRLQGRGEDSPQVSSRIVNPDINETFIKEEPVSPPPFADDPAIVRNRTTQERPVYIDIASPQYTPVAERQEHHAQRQIYEPSSYHQVPVDQGPPRAVSSRMSTRRPIREDDDLRRVASMQYASRSEYPREYLPVDPNSSRAASYSVIDRPQPEHPGYYEEVPHSYGPRYVAVDDMSQPIYREPYYEEAPPQRVMAAPRRRIVDENGVEYEEVIPAHRMQPMAPPPRPMSRIQRVDTYDDRVPVRAPSVRAQSVVQDPYIERRYVQEMPPPQPQYYRRVMADYARPVANDRRYAAPLEGGHEPYSRSGSVQVAEYVPRHSTYVDEPPAPPSERVMRTASVRPQLARYEEPHEIPQQRVGSIRPGHSRDVSVIMDDRLMGDYVERPYYIRERRFYDGEDGRSRVALDGAADSVQRVQVPRHY</sequence>
<comment type="caution">
    <text evidence="2">The sequence shown here is derived from an EMBL/GenBank/DDBJ whole genome shotgun (WGS) entry which is preliminary data.</text>
</comment>
<protein>
    <submittedName>
        <fullName evidence="2">Uncharacterized protein</fullName>
    </submittedName>
</protein>
<proteinExistence type="predicted"/>
<dbReference type="AlphaFoldDB" id="A0A9X0B496"/>
<name>A0A9X0B496_9EURO</name>
<feature type="region of interest" description="Disordered" evidence="1">
    <location>
        <begin position="88"/>
        <end position="120"/>
    </location>
</feature>
<evidence type="ECO:0000313" key="3">
    <source>
        <dbReference type="Proteomes" id="UP001147747"/>
    </source>
</evidence>
<feature type="compositionally biased region" description="Polar residues" evidence="1">
    <location>
        <begin position="285"/>
        <end position="303"/>
    </location>
</feature>
<organism evidence="2 3">
    <name type="scientific">Penicillium cosmopolitanum</name>
    <dbReference type="NCBI Taxonomy" id="1131564"/>
    <lineage>
        <taxon>Eukaryota</taxon>
        <taxon>Fungi</taxon>
        <taxon>Dikarya</taxon>
        <taxon>Ascomycota</taxon>
        <taxon>Pezizomycotina</taxon>
        <taxon>Eurotiomycetes</taxon>
        <taxon>Eurotiomycetidae</taxon>
        <taxon>Eurotiales</taxon>
        <taxon>Aspergillaceae</taxon>
        <taxon>Penicillium</taxon>
    </lineage>
</organism>